<protein>
    <recommendedName>
        <fullName evidence="3">DUF4283 domain-containing protein</fullName>
    </recommendedName>
</protein>
<accession>A0A699K2A9</accession>
<gene>
    <name evidence="2" type="ORF">Tci_640625</name>
</gene>
<feature type="compositionally biased region" description="Pro residues" evidence="1">
    <location>
        <begin position="28"/>
        <end position="40"/>
    </location>
</feature>
<reference evidence="2" key="1">
    <citation type="journal article" date="2019" name="Sci. Rep.">
        <title>Draft genome of Tanacetum cinerariifolium, the natural source of mosquito coil.</title>
        <authorList>
            <person name="Yamashiro T."/>
            <person name="Shiraishi A."/>
            <person name="Satake H."/>
            <person name="Nakayama K."/>
        </authorList>
    </citation>
    <scope>NUCLEOTIDE SEQUENCE</scope>
</reference>
<feature type="region of interest" description="Disordered" evidence="1">
    <location>
        <begin position="232"/>
        <end position="251"/>
    </location>
</feature>
<sequence>MELSLTFTSRGSFPRLENVLRSFEKKPPTPPNSNPKPPSQKNPNHSHAHANPNRSYANALNGIESTHHPSQVKTILKSVTLDESYLIDTSDTKTSILAKACLNMQANKEMSRFFSQIKSINQSFVIDERIVWIEISGLLLTAWNPNAYKKVASIWGEIPNSNVNEMGDFVKNNQWSEEDDVGNCGLNHEDPLHVQSPKNDTDIPLGFEAFNCNSKISSATKTHKCHKQQSYFSSAPAKSSHSNKSFTKPHSNHGSMIEAFVSHIEMGKVLGYDMEGTKDDLKKFIDSIGASQ</sequence>
<evidence type="ECO:0000256" key="1">
    <source>
        <dbReference type="SAM" id="MobiDB-lite"/>
    </source>
</evidence>
<feature type="region of interest" description="Disordered" evidence="1">
    <location>
        <begin position="16"/>
        <end position="54"/>
    </location>
</feature>
<comment type="caution">
    <text evidence="2">The sequence shown here is derived from an EMBL/GenBank/DDBJ whole genome shotgun (WGS) entry which is preliminary data.</text>
</comment>
<dbReference type="EMBL" id="BKCJ010468840">
    <property type="protein sequence ID" value="GFA68653.1"/>
    <property type="molecule type" value="Genomic_DNA"/>
</dbReference>
<name>A0A699K2A9_TANCI</name>
<feature type="non-terminal residue" evidence="2">
    <location>
        <position position="292"/>
    </location>
</feature>
<feature type="compositionally biased region" description="Low complexity" evidence="1">
    <location>
        <begin position="41"/>
        <end position="53"/>
    </location>
</feature>
<dbReference type="AlphaFoldDB" id="A0A699K2A9"/>
<evidence type="ECO:0000313" key="2">
    <source>
        <dbReference type="EMBL" id="GFA68653.1"/>
    </source>
</evidence>
<evidence type="ECO:0008006" key="3">
    <source>
        <dbReference type="Google" id="ProtNLM"/>
    </source>
</evidence>
<organism evidence="2">
    <name type="scientific">Tanacetum cinerariifolium</name>
    <name type="common">Dalmatian daisy</name>
    <name type="synonym">Chrysanthemum cinerariifolium</name>
    <dbReference type="NCBI Taxonomy" id="118510"/>
    <lineage>
        <taxon>Eukaryota</taxon>
        <taxon>Viridiplantae</taxon>
        <taxon>Streptophyta</taxon>
        <taxon>Embryophyta</taxon>
        <taxon>Tracheophyta</taxon>
        <taxon>Spermatophyta</taxon>
        <taxon>Magnoliopsida</taxon>
        <taxon>eudicotyledons</taxon>
        <taxon>Gunneridae</taxon>
        <taxon>Pentapetalae</taxon>
        <taxon>asterids</taxon>
        <taxon>campanulids</taxon>
        <taxon>Asterales</taxon>
        <taxon>Asteraceae</taxon>
        <taxon>Asteroideae</taxon>
        <taxon>Anthemideae</taxon>
        <taxon>Anthemidinae</taxon>
        <taxon>Tanacetum</taxon>
    </lineage>
</organism>
<proteinExistence type="predicted"/>